<name>A0A7G6X0V1_9ACTN</name>
<dbReference type="GO" id="GO:0005886">
    <property type="term" value="C:plasma membrane"/>
    <property type="evidence" value="ECO:0007669"/>
    <property type="project" value="UniProtKB-SubCell"/>
</dbReference>
<dbReference type="AlphaFoldDB" id="A0A7G6X0V1"/>
<protein>
    <submittedName>
        <fullName evidence="9">DUF3817 domain-containing protein</fullName>
    </submittedName>
</protein>
<evidence type="ECO:0000313" key="10">
    <source>
        <dbReference type="Proteomes" id="UP000515563"/>
    </source>
</evidence>
<dbReference type="KEGG" id="kqi:F1D05_20555"/>
<sequence>MTSPVDPASPAGTSSTSTGTTPAISPATRSALTRYRVIAYIVGVMLLVLLFVAMPLKYLGDNPSAMNVVGPLHGFLYMVYLLATFDLFRRVRWSFPRLVLIALAGTIPFLSFYAERKTTHELIPS</sequence>
<feature type="compositionally biased region" description="Low complexity" evidence="6">
    <location>
        <begin position="8"/>
        <end position="25"/>
    </location>
</feature>
<evidence type="ECO:0000256" key="5">
    <source>
        <dbReference type="ARBA" id="ARBA00023136"/>
    </source>
</evidence>
<proteinExistence type="predicted"/>
<reference evidence="10" key="1">
    <citation type="submission" date="2019-09" db="EMBL/GenBank/DDBJ databases">
        <title>Antimicrobial potential of Antarctic Bacteria.</title>
        <authorList>
            <person name="Benaud N."/>
            <person name="Edwards R.J."/>
            <person name="Ferrari B.C."/>
        </authorList>
    </citation>
    <scope>NUCLEOTIDE SEQUENCE [LARGE SCALE GENOMIC DNA]</scope>
    <source>
        <strain evidence="10">SPB151</strain>
    </source>
</reference>
<keyword evidence="3 7" id="KW-0812">Transmembrane</keyword>
<evidence type="ECO:0000259" key="8">
    <source>
        <dbReference type="Pfam" id="PF12823"/>
    </source>
</evidence>
<comment type="subcellular location">
    <subcellularLocation>
        <location evidence="1">Cell membrane</location>
        <topology evidence="1">Multi-pass membrane protein</topology>
    </subcellularLocation>
</comment>
<evidence type="ECO:0000313" key="9">
    <source>
        <dbReference type="EMBL" id="QNE19866.1"/>
    </source>
</evidence>
<gene>
    <name evidence="9" type="ORF">F1D05_20555</name>
</gene>
<keyword evidence="2" id="KW-1003">Cell membrane</keyword>
<dbReference type="RefSeq" id="WP_185441805.1">
    <property type="nucleotide sequence ID" value="NZ_CP043661.1"/>
</dbReference>
<organism evidence="9 10">
    <name type="scientific">Kribbella qitaiheensis</name>
    <dbReference type="NCBI Taxonomy" id="1544730"/>
    <lineage>
        <taxon>Bacteria</taxon>
        <taxon>Bacillati</taxon>
        <taxon>Actinomycetota</taxon>
        <taxon>Actinomycetes</taxon>
        <taxon>Propionibacteriales</taxon>
        <taxon>Kribbellaceae</taxon>
        <taxon>Kribbella</taxon>
    </lineage>
</organism>
<evidence type="ECO:0000256" key="2">
    <source>
        <dbReference type="ARBA" id="ARBA00022475"/>
    </source>
</evidence>
<feature type="transmembrane region" description="Helical" evidence="7">
    <location>
        <begin position="95"/>
        <end position="114"/>
    </location>
</feature>
<evidence type="ECO:0000256" key="3">
    <source>
        <dbReference type="ARBA" id="ARBA00022692"/>
    </source>
</evidence>
<dbReference type="NCBIfam" id="TIGR03954">
    <property type="entry name" value="integ_memb_HG"/>
    <property type="match status" value="1"/>
</dbReference>
<evidence type="ECO:0000256" key="4">
    <source>
        <dbReference type="ARBA" id="ARBA00022989"/>
    </source>
</evidence>
<dbReference type="Proteomes" id="UP000515563">
    <property type="component" value="Chromosome"/>
</dbReference>
<accession>A0A7G6X0V1</accession>
<dbReference type="PANTHER" id="PTHR40077">
    <property type="entry name" value="MEMBRANE PROTEIN-RELATED"/>
    <property type="match status" value="1"/>
</dbReference>
<evidence type="ECO:0000256" key="6">
    <source>
        <dbReference type="SAM" id="MobiDB-lite"/>
    </source>
</evidence>
<keyword evidence="4 7" id="KW-1133">Transmembrane helix</keyword>
<dbReference type="PANTHER" id="PTHR40077:SF2">
    <property type="entry name" value="MEMBRANE PROTEIN"/>
    <property type="match status" value="1"/>
</dbReference>
<evidence type="ECO:0000256" key="7">
    <source>
        <dbReference type="SAM" id="Phobius"/>
    </source>
</evidence>
<feature type="region of interest" description="Disordered" evidence="6">
    <location>
        <begin position="1"/>
        <end position="25"/>
    </location>
</feature>
<dbReference type="InterPro" id="IPR023845">
    <property type="entry name" value="DUF3817_TM"/>
</dbReference>
<dbReference type="EMBL" id="CP043661">
    <property type="protein sequence ID" value="QNE19866.1"/>
    <property type="molecule type" value="Genomic_DNA"/>
</dbReference>
<keyword evidence="10" id="KW-1185">Reference proteome</keyword>
<reference evidence="9 10" key="2">
    <citation type="journal article" date="2020" name="Microbiol. Resour. Announc.">
        <title>Antarctic desert soil bacteria exhibit high novel natural product potential, evaluated through long-read genome sequencing and comparative genomics.</title>
        <authorList>
            <person name="Benaud N."/>
            <person name="Edwards R.J."/>
            <person name="Amos T.G."/>
            <person name="D'Agostino P.M."/>
            <person name="Gutierrez-Chavez C."/>
            <person name="Montgomery K."/>
            <person name="Nicetic I."/>
            <person name="Ferrari B.C."/>
        </authorList>
    </citation>
    <scope>NUCLEOTIDE SEQUENCE [LARGE SCALE GENOMIC DNA]</scope>
    <source>
        <strain evidence="9 10">SPB151</strain>
    </source>
</reference>
<dbReference type="Pfam" id="PF12823">
    <property type="entry name" value="DUF3817"/>
    <property type="match status" value="1"/>
</dbReference>
<feature type="domain" description="DUF3817" evidence="8">
    <location>
        <begin position="32"/>
        <end position="119"/>
    </location>
</feature>
<keyword evidence="5 7" id="KW-0472">Membrane</keyword>
<feature type="transmembrane region" description="Helical" evidence="7">
    <location>
        <begin position="37"/>
        <end position="56"/>
    </location>
</feature>
<feature type="transmembrane region" description="Helical" evidence="7">
    <location>
        <begin position="68"/>
        <end position="88"/>
    </location>
</feature>
<evidence type="ECO:0000256" key="1">
    <source>
        <dbReference type="ARBA" id="ARBA00004651"/>
    </source>
</evidence>